<evidence type="ECO:0000256" key="1">
    <source>
        <dbReference type="SAM" id="MobiDB-lite"/>
    </source>
</evidence>
<organism evidence="2 3">
    <name type="scientific">Haemonchus placei</name>
    <name type="common">Barber's pole worm</name>
    <dbReference type="NCBI Taxonomy" id="6290"/>
    <lineage>
        <taxon>Eukaryota</taxon>
        <taxon>Metazoa</taxon>
        <taxon>Ecdysozoa</taxon>
        <taxon>Nematoda</taxon>
        <taxon>Chromadorea</taxon>
        <taxon>Rhabditida</taxon>
        <taxon>Rhabditina</taxon>
        <taxon>Rhabditomorpha</taxon>
        <taxon>Strongyloidea</taxon>
        <taxon>Trichostrongylidae</taxon>
        <taxon>Haemonchus</taxon>
    </lineage>
</organism>
<gene>
    <name evidence="2" type="ORF">HPLM_LOCUS1800</name>
</gene>
<reference evidence="2 3" key="1">
    <citation type="submission" date="2018-11" db="EMBL/GenBank/DDBJ databases">
        <authorList>
            <consortium name="Pathogen Informatics"/>
        </authorList>
    </citation>
    <scope>NUCLEOTIDE SEQUENCE [LARGE SCALE GENOMIC DNA]</scope>
    <source>
        <strain evidence="2 3">MHpl1</strain>
    </source>
</reference>
<dbReference type="OrthoDB" id="9991441at2759"/>
<dbReference type="Proteomes" id="UP000268014">
    <property type="component" value="Unassembled WGS sequence"/>
</dbReference>
<name>A0A3P7W1K9_HAEPC</name>
<feature type="region of interest" description="Disordered" evidence="1">
    <location>
        <begin position="1"/>
        <end position="24"/>
    </location>
</feature>
<evidence type="ECO:0000313" key="3">
    <source>
        <dbReference type="Proteomes" id="UP000268014"/>
    </source>
</evidence>
<accession>A0A3P7W1K9</accession>
<dbReference type="EMBL" id="UZAF01002758">
    <property type="protein sequence ID" value="VDO11398.1"/>
    <property type="molecule type" value="Genomic_DNA"/>
</dbReference>
<proteinExistence type="predicted"/>
<protein>
    <submittedName>
        <fullName evidence="2">Uncharacterized protein</fullName>
    </submittedName>
</protein>
<keyword evidence="3" id="KW-1185">Reference proteome</keyword>
<evidence type="ECO:0000313" key="2">
    <source>
        <dbReference type="EMBL" id="VDO11398.1"/>
    </source>
</evidence>
<dbReference type="AlphaFoldDB" id="A0A3P7W1K9"/>
<sequence length="74" mass="8099">MLSVDLLDPSGSGGPACGSSEFSSTYRSYPQQWASIEALGEEKVDANQVSVALFGWTQMNIFQEYPPIIKIKLN</sequence>